<dbReference type="EMBL" id="JACGWO010000010">
    <property type="protein sequence ID" value="KAK4417251.1"/>
    <property type="molecule type" value="Genomic_DNA"/>
</dbReference>
<organism evidence="1 2">
    <name type="scientific">Sesamum alatum</name>
    <dbReference type="NCBI Taxonomy" id="300844"/>
    <lineage>
        <taxon>Eukaryota</taxon>
        <taxon>Viridiplantae</taxon>
        <taxon>Streptophyta</taxon>
        <taxon>Embryophyta</taxon>
        <taxon>Tracheophyta</taxon>
        <taxon>Spermatophyta</taxon>
        <taxon>Magnoliopsida</taxon>
        <taxon>eudicotyledons</taxon>
        <taxon>Gunneridae</taxon>
        <taxon>Pentapetalae</taxon>
        <taxon>asterids</taxon>
        <taxon>lamiids</taxon>
        <taxon>Lamiales</taxon>
        <taxon>Pedaliaceae</taxon>
        <taxon>Sesamum</taxon>
    </lineage>
</organism>
<reference evidence="1" key="2">
    <citation type="journal article" date="2024" name="Plant">
        <title>Genomic evolution and insights into agronomic trait innovations of Sesamum species.</title>
        <authorList>
            <person name="Miao H."/>
            <person name="Wang L."/>
            <person name="Qu L."/>
            <person name="Liu H."/>
            <person name="Sun Y."/>
            <person name="Le M."/>
            <person name="Wang Q."/>
            <person name="Wei S."/>
            <person name="Zheng Y."/>
            <person name="Lin W."/>
            <person name="Duan Y."/>
            <person name="Cao H."/>
            <person name="Xiong S."/>
            <person name="Wang X."/>
            <person name="Wei L."/>
            <person name="Li C."/>
            <person name="Ma Q."/>
            <person name="Ju M."/>
            <person name="Zhao R."/>
            <person name="Li G."/>
            <person name="Mu C."/>
            <person name="Tian Q."/>
            <person name="Mei H."/>
            <person name="Zhang T."/>
            <person name="Gao T."/>
            <person name="Zhang H."/>
        </authorList>
    </citation>
    <scope>NUCLEOTIDE SEQUENCE</scope>
    <source>
        <strain evidence="1">3651</strain>
    </source>
</reference>
<name>A0AAE1XSN8_9LAMI</name>
<evidence type="ECO:0000313" key="1">
    <source>
        <dbReference type="EMBL" id="KAK4417251.1"/>
    </source>
</evidence>
<dbReference type="AlphaFoldDB" id="A0AAE1XSN8"/>
<keyword evidence="2" id="KW-1185">Reference proteome</keyword>
<reference evidence="1" key="1">
    <citation type="submission" date="2020-06" db="EMBL/GenBank/DDBJ databases">
        <authorList>
            <person name="Li T."/>
            <person name="Hu X."/>
            <person name="Zhang T."/>
            <person name="Song X."/>
            <person name="Zhang H."/>
            <person name="Dai N."/>
            <person name="Sheng W."/>
            <person name="Hou X."/>
            <person name="Wei L."/>
        </authorList>
    </citation>
    <scope>NUCLEOTIDE SEQUENCE</scope>
    <source>
        <strain evidence="1">3651</strain>
        <tissue evidence="1">Leaf</tissue>
    </source>
</reference>
<gene>
    <name evidence="1" type="ORF">Salat_2550700</name>
</gene>
<evidence type="ECO:0000313" key="2">
    <source>
        <dbReference type="Proteomes" id="UP001293254"/>
    </source>
</evidence>
<sequence length="138" mass="15701">MERVFISSLVRDVEYGKVSHEQPIEDSIRNAIRMVNQSYGGNDTLYSHGLSTSHGSSMGDDYKSANLIVEIFERVIVKCYVNAYEDKYAKLCVLFGPDHLDTDLGEVDNDVESFSVVPRYLAKLSHDGITMRRIPFFR</sequence>
<comment type="caution">
    <text evidence="1">The sequence shown here is derived from an EMBL/GenBank/DDBJ whole genome shotgun (WGS) entry which is preliminary data.</text>
</comment>
<dbReference type="Proteomes" id="UP001293254">
    <property type="component" value="Unassembled WGS sequence"/>
</dbReference>
<protein>
    <submittedName>
        <fullName evidence="1">Uncharacterized protein</fullName>
    </submittedName>
</protein>
<accession>A0AAE1XSN8</accession>
<proteinExistence type="predicted"/>